<evidence type="ECO:0000313" key="2">
    <source>
        <dbReference type="Proteomes" id="UP000019270"/>
    </source>
</evidence>
<proteinExistence type="predicted"/>
<reference evidence="1 2" key="2">
    <citation type="journal article" date="2016" name="Sci. Rep.">
        <title>A novel serine protease, Sep1, from Bacillus firmus DS-1 has nematicidal activity and degrades multiple intestinal-associated nematode proteins.</title>
        <authorList>
            <person name="Geng C."/>
            <person name="Nie X."/>
            <person name="Tang Z."/>
            <person name="Zhang Y."/>
            <person name="Lin J."/>
            <person name="Sun M."/>
            <person name="Peng D."/>
        </authorList>
    </citation>
    <scope>NUCLEOTIDE SEQUENCE [LARGE SCALE GENOMIC DNA]</scope>
    <source>
        <strain evidence="1 2">DS1</strain>
    </source>
</reference>
<dbReference type="Proteomes" id="UP000019270">
    <property type="component" value="Unassembled WGS sequence"/>
</dbReference>
<evidence type="ECO:0000313" key="1">
    <source>
        <dbReference type="EMBL" id="EWG12807.1"/>
    </source>
</evidence>
<organism evidence="1 2">
    <name type="scientific">Cytobacillus firmus DS1</name>
    <dbReference type="NCBI Taxonomy" id="1307436"/>
    <lineage>
        <taxon>Bacteria</taxon>
        <taxon>Bacillati</taxon>
        <taxon>Bacillota</taxon>
        <taxon>Bacilli</taxon>
        <taxon>Bacillales</taxon>
        <taxon>Bacillaceae</taxon>
        <taxon>Cytobacillus</taxon>
    </lineage>
</organism>
<protein>
    <submittedName>
        <fullName evidence="1">Uncharacterized protein</fullName>
    </submittedName>
</protein>
<comment type="caution">
    <text evidence="1">The sequence shown here is derived from an EMBL/GenBank/DDBJ whole genome shotgun (WGS) entry which is preliminary data.</text>
</comment>
<sequence>MSSILTGWENLLTMSLIAAKGTAIFEYFFHKYLAENMTEATAGNRGAQQVYLR</sequence>
<gene>
    <name evidence="1" type="ORF">PBF_00240</name>
</gene>
<dbReference type="EMBL" id="APVL01000001">
    <property type="protein sequence ID" value="EWG12807.1"/>
    <property type="molecule type" value="Genomic_DNA"/>
</dbReference>
<name>W7LC86_CYTFI</name>
<dbReference type="AlphaFoldDB" id="W7LC86"/>
<dbReference type="PATRIC" id="fig|1307436.3.peg.54"/>
<accession>W7LC86</accession>
<reference evidence="2" key="1">
    <citation type="submission" date="2013-03" db="EMBL/GenBank/DDBJ databases">
        <title>Draft genome sequence of Bacillus firmus DS1.</title>
        <authorList>
            <person name="Peng D."/>
            <person name="Zhu L."/>
            <person name="Sun M."/>
        </authorList>
    </citation>
    <scope>NUCLEOTIDE SEQUENCE [LARGE SCALE GENOMIC DNA]</scope>
    <source>
        <strain evidence="2">DS1</strain>
    </source>
</reference>